<dbReference type="InterPro" id="IPR016032">
    <property type="entry name" value="Sig_transdc_resp-reg_C-effctor"/>
</dbReference>
<dbReference type="Pfam" id="PF00196">
    <property type="entry name" value="GerE"/>
    <property type="match status" value="1"/>
</dbReference>
<keyword evidence="1 5" id="KW-0597">Phosphoprotein</keyword>
<comment type="caution">
    <text evidence="8">The sequence shown here is derived from an EMBL/GenBank/DDBJ whole genome shotgun (WGS) entry which is preliminary data.</text>
</comment>
<dbReference type="InterPro" id="IPR058245">
    <property type="entry name" value="NreC/VraR/RcsB-like_REC"/>
</dbReference>
<protein>
    <submittedName>
        <fullName evidence="8">LuxR family two component transcriptional regulator</fullName>
    </submittedName>
</protein>
<sequence>MKKHSVVIVDDHLLFAQSLQGLVDAFDEFEVLYHVKNGGELIKKLLESENVPDIILLDINMPVMNGFETMEWIKENRPSIQVLALSMDDHEETIIKMLRLGAKGYLLKDIHPEIFYKALNEVISNGIYYSERVATTLLNSLHGNDEKEAINGKQLKDTELTFLKLACTEMTYKEIAQEMCLSPKTIDGYRESLFKHFKVKSRIGLVLYAIRNNLVNSK</sequence>
<dbReference type="GO" id="GO:0000160">
    <property type="term" value="P:phosphorelay signal transduction system"/>
    <property type="evidence" value="ECO:0007669"/>
    <property type="project" value="InterPro"/>
</dbReference>
<evidence type="ECO:0000256" key="4">
    <source>
        <dbReference type="ARBA" id="ARBA00023163"/>
    </source>
</evidence>
<evidence type="ECO:0000256" key="2">
    <source>
        <dbReference type="ARBA" id="ARBA00023015"/>
    </source>
</evidence>
<evidence type="ECO:0000256" key="1">
    <source>
        <dbReference type="ARBA" id="ARBA00022553"/>
    </source>
</evidence>
<dbReference type="OrthoDB" id="9797341at2"/>
<evidence type="ECO:0000259" key="6">
    <source>
        <dbReference type="PROSITE" id="PS50043"/>
    </source>
</evidence>
<keyword evidence="2" id="KW-0805">Transcription regulation</keyword>
<name>A0A2T6BZC4_9FLAO</name>
<dbReference type="CDD" id="cd17535">
    <property type="entry name" value="REC_NarL-like"/>
    <property type="match status" value="1"/>
</dbReference>
<dbReference type="CDD" id="cd06170">
    <property type="entry name" value="LuxR_C_like"/>
    <property type="match status" value="1"/>
</dbReference>
<dbReference type="InterPro" id="IPR039420">
    <property type="entry name" value="WalR-like"/>
</dbReference>
<dbReference type="SMART" id="SM00421">
    <property type="entry name" value="HTH_LUXR"/>
    <property type="match status" value="1"/>
</dbReference>
<dbReference type="PROSITE" id="PS50043">
    <property type="entry name" value="HTH_LUXR_2"/>
    <property type="match status" value="1"/>
</dbReference>
<feature type="modified residue" description="4-aspartylphosphate" evidence="5">
    <location>
        <position position="58"/>
    </location>
</feature>
<proteinExistence type="predicted"/>
<evidence type="ECO:0000313" key="9">
    <source>
        <dbReference type="Proteomes" id="UP000244090"/>
    </source>
</evidence>
<dbReference type="PANTHER" id="PTHR43214:SF41">
    <property type="entry name" value="NITRATE_NITRITE RESPONSE REGULATOR PROTEIN NARP"/>
    <property type="match status" value="1"/>
</dbReference>
<feature type="domain" description="Response regulatory" evidence="7">
    <location>
        <begin position="5"/>
        <end position="123"/>
    </location>
</feature>
<keyword evidence="4" id="KW-0804">Transcription</keyword>
<evidence type="ECO:0000256" key="3">
    <source>
        <dbReference type="ARBA" id="ARBA00023125"/>
    </source>
</evidence>
<dbReference type="PROSITE" id="PS50110">
    <property type="entry name" value="RESPONSE_REGULATORY"/>
    <property type="match status" value="1"/>
</dbReference>
<dbReference type="GO" id="GO:0006355">
    <property type="term" value="P:regulation of DNA-templated transcription"/>
    <property type="evidence" value="ECO:0007669"/>
    <property type="project" value="InterPro"/>
</dbReference>
<dbReference type="GO" id="GO:0003677">
    <property type="term" value="F:DNA binding"/>
    <property type="evidence" value="ECO:0007669"/>
    <property type="project" value="UniProtKB-KW"/>
</dbReference>
<dbReference type="InterPro" id="IPR001789">
    <property type="entry name" value="Sig_transdc_resp-reg_receiver"/>
</dbReference>
<dbReference type="Gene3D" id="3.40.50.2300">
    <property type="match status" value="1"/>
</dbReference>
<dbReference type="PANTHER" id="PTHR43214">
    <property type="entry name" value="TWO-COMPONENT RESPONSE REGULATOR"/>
    <property type="match status" value="1"/>
</dbReference>
<gene>
    <name evidence="8" type="ORF">C8N46_10439</name>
</gene>
<dbReference type="InterPro" id="IPR000792">
    <property type="entry name" value="Tscrpt_reg_LuxR_C"/>
</dbReference>
<organism evidence="8 9">
    <name type="scientific">Kordia periserrulae</name>
    <dbReference type="NCBI Taxonomy" id="701523"/>
    <lineage>
        <taxon>Bacteria</taxon>
        <taxon>Pseudomonadati</taxon>
        <taxon>Bacteroidota</taxon>
        <taxon>Flavobacteriia</taxon>
        <taxon>Flavobacteriales</taxon>
        <taxon>Flavobacteriaceae</taxon>
        <taxon>Kordia</taxon>
    </lineage>
</organism>
<dbReference type="SUPFAM" id="SSF46894">
    <property type="entry name" value="C-terminal effector domain of the bipartite response regulators"/>
    <property type="match status" value="1"/>
</dbReference>
<dbReference type="EMBL" id="QBKT01000004">
    <property type="protein sequence ID" value="PTX61396.1"/>
    <property type="molecule type" value="Genomic_DNA"/>
</dbReference>
<accession>A0A2T6BZC4</accession>
<evidence type="ECO:0000259" key="7">
    <source>
        <dbReference type="PROSITE" id="PS50110"/>
    </source>
</evidence>
<evidence type="ECO:0000313" key="8">
    <source>
        <dbReference type="EMBL" id="PTX61396.1"/>
    </source>
</evidence>
<dbReference type="SUPFAM" id="SSF52172">
    <property type="entry name" value="CheY-like"/>
    <property type="match status" value="1"/>
</dbReference>
<dbReference type="Proteomes" id="UP000244090">
    <property type="component" value="Unassembled WGS sequence"/>
</dbReference>
<reference evidence="8 9" key="1">
    <citation type="submission" date="2018-04" db="EMBL/GenBank/DDBJ databases">
        <title>Genomic Encyclopedia of Archaeal and Bacterial Type Strains, Phase II (KMG-II): from individual species to whole genera.</title>
        <authorList>
            <person name="Goeker M."/>
        </authorList>
    </citation>
    <scope>NUCLEOTIDE SEQUENCE [LARGE SCALE GENOMIC DNA]</scope>
    <source>
        <strain evidence="8 9">DSM 25731</strain>
    </source>
</reference>
<dbReference type="SMART" id="SM00448">
    <property type="entry name" value="REC"/>
    <property type="match status" value="1"/>
</dbReference>
<dbReference type="Pfam" id="PF00072">
    <property type="entry name" value="Response_reg"/>
    <property type="match status" value="1"/>
</dbReference>
<dbReference type="InterPro" id="IPR011006">
    <property type="entry name" value="CheY-like_superfamily"/>
</dbReference>
<dbReference type="AlphaFoldDB" id="A0A2T6BZC4"/>
<dbReference type="RefSeq" id="WP_108114963.1">
    <property type="nucleotide sequence ID" value="NZ_QBKT01000004.1"/>
</dbReference>
<evidence type="ECO:0000256" key="5">
    <source>
        <dbReference type="PROSITE-ProRule" id="PRU00169"/>
    </source>
</evidence>
<keyword evidence="9" id="KW-1185">Reference proteome</keyword>
<keyword evidence="3" id="KW-0238">DNA-binding</keyword>
<feature type="domain" description="HTH luxR-type" evidence="6">
    <location>
        <begin position="148"/>
        <end position="213"/>
    </location>
</feature>